<accession>A0ABR4KWK6</accession>
<evidence type="ECO:0000256" key="1">
    <source>
        <dbReference type="SAM" id="MobiDB-lite"/>
    </source>
</evidence>
<protein>
    <submittedName>
        <fullName evidence="2">Uncharacterized protein</fullName>
    </submittedName>
</protein>
<dbReference type="EMBL" id="JBFXLU010000006">
    <property type="protein sequence ID" value="KAL2856616.1"/>
    <property type="molecule type" value="Genomic_DNA"/>
</dbReference>
<feature type="region of interest" description="Disordered" evidence="1">
    <location>
        <begin position="1"/>
        <end position="25"/>
    </location>
</feature>
<evidence type="ECO:0000313" key="3">
    <source>
        <dbReference type="Proteomes" id="UP001610446"/>
    </source>
</evidence>
<keyword evidence="3" id="KW-1185">Reference proteome</keyword>
<evidence type="ECO:0000313" key="2">
    <source>
        <dbReference type="EMBL" id="KAL2856616.1"/>
    </source>
</evidence>
<comment type="caution">
    <text evidence="2">The sequence shown here is derived from an EMBL/GenBank/DDBJ whole genome shotgun (WGS) entry which is preliminary data.</text>
</comment>
<name>A0ABR4KWK6_9EURO</name>
<sequence length="180" mass="19895">MVTVPKNMENESRQANKHGWGGQTHGWMMLPSGANRAERRVVETTPRWTWLEGNDGLFLDQTPQGEAGAAIRWRRSPDLSQQACYLEGQKGPRSADFMLMLIGSGRWGKNGHAHGEDRARVGLPTFGSKALASGATSGRVGVAVCEWSRYGKDPASRTFIYRIRNARTPSDLRSLSRPLS</sequence>
<organism evidence="2 3">
    <name type="scientific">Aspergillus pseudoustus</name>
    <dbReference type="NCBI Taxonomy" id="1810923"/>
    <lineage>
        <taxon>Eukaryota</taxon>
        <taxon>Fungi</taxon>
        <taxon>Dikarya</taxon>
        <taxon>Ascomycota</taxon>
        <taxon>Pezizomycotina</taxon>
        <taxon>Eurotiomycetes</taxon>
        <taxon>Eurotiomycetidae</taxon>
        <taxon>Eurotiales</taxon>
        <taxon>Aspergillaceae</taxon>
        <taxon>Aspergillus</taxon>
        <taxon>Aspergillus subgen. Nidulantes</taxon>
    </lineage>
</organism>
<reference evidence="2 3" key="1">
    <citation type="submission" date="2024-07" db="EMBL/GenBank/DDBJ databases">
        <title>Section-level genome sequencing and comparative genomics of Aspergillus sections Usti and Cavernicolus.</title>
        <authorList>
            <consortium name="Lawrence Berkeley National Laboratory"/>
            <person name="Nybo J.L."/>
            <person name="Vesth T.C."/>
            <person name="Theobald S."/>
            <person name="Frisvad J.C."/>
            <person name="Larsen T.O."/>
            <person name="Kjaerboelling I."/>
            <person name="Rothschild-Mancinelli K."/>
            <person name="Lyhne E.K."/>
            <person name="Kogle M.E."/>
            <person name="Barry K."/>
            <person name="Clum A."/>
            <person name="Na H."/>
            <person name="Ledsgaard L."/>
            <person name="Lin J."/>
            <person name="Lipzen A."/>
            <person name="Kuo A."/>
            <person name="Riley R."/>
            <person name="Mondo S."/>
            <person name="Labutti K."/>
            <person name="Haridas S."/>
            <person name="Pangalinan J."/>
            <person name="Salamov A.A."/>
            <person name="Simmons B.A."/>
            <person name="Magnuson J.K."/>
            <person name="Chen J."/>
            <person name="Drula E."/>
            <person name="Henrissat B."/>
            <person name="Wiebenga A."/>
            <person name="Lubbers R.J."/>
            <person name="Gomes A.C."/>
            <person name="Makela M.R."/>
            <person name="Stajich J."/>
            <person name="Grigoriev I.V."/>
            <person name="Mortensen U.H."/>
            <person name="De Vries R.P."/>
            <person name="Baker S.E."/>
            <person name="Andersen M.R."/>
        </authorList>
    </citation>
    <scope>NUCLEOTIDE SEQUENCE [LARGE SCALE GENOMIC DNA]</scope>
    <source>
        <strain evidence="2 3">CBS 123904</strain>
    </source>
</reference>
<dbReference type="Proteomes" id="UP001610446">
    <property type="component" value="Unassembled WGS sequence"/>
</dbReference>
<proteinExistence type="predicted"/>
<gene>
    <name evidence="2" type="ORF">BJY01DRAFT_170907</name>
</gene>